<sequence>MDSLTELRSRDDPVISRPDKGTEMVVMNKTAYVRKMADILADTITFSQTANDKDKTLVTEQQLVMCLKRLKANGFISTTTHDKFKSTGSTTPRLYGLPKIRKSNNPLRPIPDMHTSL</sequence>
<comment type="caution">
    <text evidence="2">The sequence shown here is derived from an EMBL/GenBank/DDBJ whole genome shotgun (WGS) entry which is preliminary data.</text>
</comment>
<evidence type="ECO:0000313" key="3">
    <source>
        <dbReference type="Proteomes" id="UP000308267"/>
    </source>
</evidence>
<proteinExistence type="predicted"/>
<protein>
    <submittedName>
        <fullName evidence="2">Uncharacterized protein</fullName>
    </submittedName>
</protein>
<dbReference type="STRING" id="147828.A0A4S2LFW2"/>
<evidence type="ECO:0000256" key="1">
    <source>
        <dbReference type="SAM" id="MobiDB-lite"/>
    </source>
</evidence>
<feature type="region of interest" description="Disordered" evidence="1">
    <location>
        <begin position="82"/>
        <end position="117"/>
    </location>
</feature>
<name>A0A4S2LFW2_OPIFE</name>
<dbReference type="AlphaFoldDB" id="A0A4S2LFW2"/>
<dbReference type="Proteomes" id="UP000308267">
    <property type="component" value="Unassembled WGS sequence"/>
</dbReference>
<accession>A0A4S2LFW2</accession>
<keyword evidence="3" id="KW-1185">Reference proteome</keyword>
<dbReference type="OrthoDB" id="10029313at2759"/>
<organism evidence="2 3">
    <name type="scientific">Opisthorchis felineus</name>
    <dbReference type="NCBI Taxonomy" id="147828"/>
    <lineage>
        <taxon>Eukaryota</taxon>
        <taxon>Metazoa</taxon>
        <taxon>Spiralia</taxon>
        <taxon>Lophotrochozoa</taxon>
        <taxon>Platyhelminthes</taxon>
        <taxon>Trematoda</taxon>
        <taxon>Digenea</taxon>
        <taxon>Opisthorchiida</taxon>
        <taxon>Opisthorchiata</taxon>
        <taxon>Opisthorchiidae</taxon>
        <taxon>Opisthorchis</taxon>
    </lineage>
</organism>
<reference evidence="2 3" key="1">
    <citation type="journal article" date="2019" name="BMC Genomics">
        <title>New insights from Opisthorchis felineus genome: update on genomics of the epidemiologically important liver flukes.</title>
        <authorList>
            <person name="Ershov N.I."/>
            <person name="Mordvinov V.A."/>
            <person name="Prokhortchouk E.B."/>
            <person name="Pakharukova M.Y."/>
            <person name="Gunbin K.V."/>
            <person name="Ustyantsev K."/>
            <person name="Genaev M.A."/>
            <person name="Blinov A.G."/>
            <person name="Mazur A."/>
            <person name="Boulygina E."/>
            <person name="Tsygankova S."/>
            <person name="Khrameeva E."/>
            <person name="Chekanov N."/>
            <person name="Fan G."/>
            <person name="Xiao A."/>
            <person name="Zhang H."/>
            <person name="Xu X."/>
            <person name="Yang H."/>
            <person name="Solovyev V."/>
            <person name="Lee S.M."/>
            <person name="Liu X."/>
            <person name="Afonnikov D.A."/>
            <person name="Skryabin K.G."/>
        </authorList>
    </citation>
    <scope>NUCLEOTIDE SEQUENCE [LARGE SCALE GENOMIC DNA]</scope>
    <source>
        <strain evidence="2">AK-0245</strain>
        <tissue evidence="2">Whole organism</tissue>
    </source>
</reference>
<dbReference type="EMBL" id="SJOL01007518">
    <property type="protein sequence ID" value="TGZ62445.1"/>
    <property type="molecule type" value="Genomic_DNA"/>
</dbReference>
<gene>
    <name evidence="2" type="ORF">CRM22_007431</name>
</gene>
<evidence type="ECO:0000313" key="2">
    <source>
        <dbReference type="EMBL" id="TGZ62445.1"/>
    </source>
</evidence>